<protein>
    <recommendedName>
        <fullName evidence="4">Lipoprotein</fullName>
    </recommendedName>
</protein>
<organism evidence="2 3">
    <name type="scientific">Rhodanobacter ginsengisoli</name>
    <dbReference type="NCBI Taxonomy" id="418646"/>
    <lineage>
        <taxon>Bacteria</taxon>
        <taxon>Pseudomonadati</taxon>
        <taxon>Pseudomonadota</taxon>
        <taxon>Gammaproteobacteria</taxon>
        <taxon>Lysobacterales</taxon>
        <taxon>Rhodanobacteraceae</taxon>
        <taxon>Rhodanobacter</taxon>
    </lineage>
</organism>
<sequence length="124" mass="13304">MKILVGIALIGALAGCSTYQAHSNLQKPYAPTNAKQVQILYSPPQRAYTSIGIVSANRYKPGWTDPTVSDAIPQLQAAGAQIGADAVIVRSDRSNNDRHVVVEGEAIKFTSDYEHRQGNVSTGH</sequence>
<evidence type="ECO:0008006" key="4">
    <source>
        <dbReference type="Google" id="ProtNLM"/>
    </source>
</evidence>
<dbReference type="RefSeq" id="WP_377319791.1">
    <property type="nucleotide sequence ID" value="NZ_JBHSNF010000002.1"/>
</dbReference>
<dbReference type="PROSITE" id="PS51257">
    <property type="entry name" value="PROKAR_LIPOPROTEIN"/>
    <property type="match status" value="1"/>
</dbReference>
<comment type="caution">
    <text evidence="2">The sequence shown here is derived from an EMBL/GenBank/DDBJ whole genome shotgun (WGS) entry which is preliminary data.</text>
</comment>
<feature type="chain" id="PRO_5047264854" description="Lipoprotein" evidence="1">
    <location>
        <begin position="22"/>
        <end position="124"/>
    </location>
</feature>
<gene>
    <name evidence="2" type="ORF">ACFPPA_10900</name>
</gene>
<name>A0ABW0QNK8_9GAMM</name>
<evidence type="ECO:0000313" key="3">
    <source>
        <dbReference type="Proteomes" id="UP001596114"/>
    </source>
</evidence>
<feature type="signal peptide" evidence="1">
    <location>
        <begin position="1"/>
        <end position="21"/>
    </location>
</feature>
<dbReference type="EMBL" id="JBHSNF010000002">
    <property type="protein sequence ID" value="MFC5526250.1"/>
    <property type="molecule type" value="Genomic_DNA"/>
</dbReference>
<reference evidence="3" key="1">
    <citation type="journal article" date="2019" name="Int. J. Syst. Evol. Microbiol.">
        <title>The Global Catalogue of Microorganisms (GCM) 10K type strain sequencing project: providing services to taxonomists for standard genome sequencing and annotation.</title>
        <authorList>
            <consortium name="The Broad Institute Genomics Platform"/>
            <consortium name="The Broad Institute Genome Sequencing Center for Infectious Disease"/>
            <person name="Wu L."/>
            <person name="Ma J."/>
        </authorList>
    </citation>
    <scope>NUCLEOTIDE SEQUENCE [LARGE SCALE GENOMIC DNA]</scope>
    <source>
        <strain evidence="3">CGMCC 1.16619</strain>
    </source>
</reference>
<keyword evidence="1" id="KW-0732">Signal</keyword>
<proteinExistence type="predicted"/>
<accession>A0ABW0QNK8</accession>
<evidence type="ECO:0000313" key="2">
    <source>
        <dbReference type="EMBL" id="MFC5526250.1"/>
    </source>
</evidence>
<keyword evidence="3" id="KW-1185">Reference proteome</keyword>
<evidence type="ECO:0000256" key="1">
    <source>
        <dbReference type="SAM" id="SignalP"/>
    </source>
</evidence>
<dbReference type="Proteomes" id="UP001596114">
    <property type="component" value="Unassembled WGS sequence"/>
</dbReference>